<evidence type="ECO:0000256" key="6">
    <source>
        <dbReference type="ARBA" id="ARBA00023180"/>
    </source>
</evidence>
<dbReference type="InterPro" id="IPR036259">
    <property type="entry name" value="MFS_trans_sf"/>
</dbReference>
<dbReference type="GO" id="GO:0022857">
    <property type="term" value="F:transmembrane transporter activity"/>
    <property type="evidence" value="ECO:0007669"/>
    <property type="project" value="InterPro"/>
</dbReference>
<comment type="subcellular location">
    <subcellularLocation>
        <location evidence="1">Membrane</location>
        <topology evidence="1">Multi-pass membrane protein</topology>
    </subcellularLocation>
</comment>
<keyword evidence="6" id="KW-0325">Glycoprotein</keyword>
<feature type="transmembrane region" description="Helical" evidence="7">
    <location>
        <begin position="171"/>
        <end position="193"/>
    </location>
</feature>
<keyword evidence="5 7" id="KW-0472">Membrane</keyword>
<name>A0A8H5SUR1_FUSCI</name>
<comment type="caution">
    <text evidence="8">The sequence shown here is derived from an EMBL/GenBank/DDBJ whole genome shotgun (WGS) entry which is preliminary data.</text>
</comment>
<evidence type="ECO:0000313" key="9">
    <source>
        <dbReference type="Proteomes" id="UP000572754"/>
    </source>
</evidence>
<reference evidence="9" key="1">
    <citation type="journal article" date="2020" name="BMC Genomics">
        <title>Correction to: Identification and distribution of gene clusters required for synthesis of sphingolipid metabolism inhibitors in diverse species of the filamentous fungus Fusarium.</title>
        <authorList>
            <person name="Kim H.S."/>
            <person name="Lohmar J.M."/>
            <person name="Busman M."/>
            <person name="Brown D.W."/>
            <person name="Naumann T.A."/>
            <person name="Divon H.H."/>
            <person name="Lysoe E."/>
            <person name="Uhlig S."/>
            <person name="Proctor R.H."/>
        </authorList>
    </citation>
    <scope>NUCLEOTIDE SEQUENCE [LARGE SCALE GENOMIC DNA]</scope>
    <source>
        <strain evidence="9">NRRL 25331</strain>
    </source>
</reference>
<keyword evidence="9" id="KW-1185">Reference proteome</keyword>
<proteinExistence type="predicted"/>
<accession>A0A8H5SUR1</accession>
<dbReference type="Gene3D" id="1.20.1250.20">
    <property type="entry name" value="MFS general substrate transporter like domains"/>
    <property type="match status" value="1"/>
</dbReference>
<keyword evidence="3 7" id="KW-0812">Transmembrane</keyword>
<protein>
    <submittedName>
        <fullName evidence="8">Major facilitator superfamily domain-containing protein</fullName>
    </submittedName>
</protein>
<evidence type="ECO:0000256" key="3">
    <source>
        <dbReference type="ARBA" id="ARBA00022692"/>
    </source>
</evidence>
<dbReference type="SUPFAM" id="SSF103473">
    <property type="entry name" value="MFS general substrate transporter"/>
    <property type="match status" value="1"/>
</dbReference>
<gene>
    <name evidence="8" type="ORF">FCIRC_12538</name>
</gene>
<dbReference type="GO" id="GO:0016020">
    <property type="term" value="C:membrane"/>
    <property type="evidence" value="ECO:0007669"/>
    <property type="project" value="UniProtKB-SubCell"/>
</dbReference>
<dbReference type="PANTHER" id="PTHR43791">
    <property type="entry name" value="PERMEASE-RELATED"/>
    <property type="match status" value="1"/>
</dbReference>
<organism evidence="8 9">
    <name type="scientific">Fusarium circinatum</name>
    <name type="common">Pitch canker fungus</name>
    <name type="synonym">Gibberella circinata</name>
    <dbReference type="NCBI Taxonomy" id="48490"/>
    <lineage>
        <taxon>Eukaryota</taxon>
        <taxon>Fungi</taxon>
        <taxon>Dikarya</taxon>
        <taxon>Ascomycota</taxon>
        <taxon>Pezizomycotina</taxon>
        <taxon>Sordariomycetes</taxon>
        <taxon>Hypocreomycetidae</taxon>
        <taxon>Hypocreales</taxon>
        <taxon>Nectriaceae</taxon>
        <taxon>Fusarium</taxon>
        <taxon>Fusarium fujikuroi species complex</taxon>
    </lineage>
</organism>
<evidence type="ECO:0000256" key="2">
    <source>
        <dbReference type="ARBA" id="ARBA00022448"/>
    </source>
</evidence>
<dbReference type="AlphaFoldDB" id="A0A8H5SUR1"/>
<dbReference type="Pfam" id="PF07690">
    <property type="entry name" value="MFS_1"/>
    <property type="match status" value="1"/>
</dbReference>
<evidence type="ECO:0000256" key="7">
    <source>
        <dbReference type="SAM" id="Phobius"/>
    </source>
</evidence>
<evidence type="ECO:0000256" key="5">
    <source>
        <dbReference type="ARBA" id="ARBA00023136"/>
    </source>
</evidence>
<evidence type="ECO:0000256" key="1">
    <source>
        <dbReference type="ARBA" id="ARBA00004141"/>
    </source>
</evidence>
<dbReference type="EMBL" id="JAAQPE010000551">
    <property type="protein sequence ID" value="KAF5659396.1"/>
    <property type="molecule type" value="Genomic_DNA"/>
</dbReference>
<evidence type="ECO:0000313" key="8">
    <source>
        <dbReference type="EMBL" id="KAF5659396.1"/>
    </source>
</evidence>
<dbReference type="Proteomes" id="UP000572754">
    <property type="component" value="Unassembled WGS sequence"/>
</dbReference>
<dbReference type="InterPro" id="IPR011701">
    <property type="entry name" value="MFS"/>
</dbReference>
<keyword evidence="2" id="KW-0813">Transport</keyword>
<reference evidence="8 9" key="2">
    <citation type="submission" date="2020-05" db="EMBL/GenBank/DDBJ databases">
        <title>Identification and distribution of gene clusters putatively required for synthesis of sphingolipid metabolism inhibitors in phylogenetically diverse species of the filamentous fungus Fusarium.</title>
        <authorList>
            <person name="Kim H.-S."/>
            <person name="Busman M."/>
            <person name="Brown D.W."/>
            <person name="Divon H."/>
            <person name="Uhlig S."/>
            <person name="Proctor R.H."/>
        </authorList>
    </citation>
    <scope>NUCLEOTIDE SEQUENCE [LARGE SCALE GENOMIC DNA]</scope>
    <source>
        <strain evidence="8 9">NRRL 25331</strain>
    </source>
</reference>
<dbReference type="PANTHER" id="PTHR43791:SF62">
    <property type="entry name" value="MAJOR FACILITATOR SUPERFAMILY (MFS) PROFILE DOMAIN-CONTAINING PROTEIN"/>
    <property type="match status" value="1"/>
</dbReference>
<sequence length="283" mass="31518">MPESIEATNLAQRALEEHGPLKDVEPNIVGIDGHRFRINYDVPQEVTDRLKALFDQDDVKYEDIPDDLKTYELREEVGPDRNSSSQCTLQRVMQIPSNIIITHVRPSIHLPIWACVWSAVSASTAATDNFGHLITIRCLAGIAEAPLFPRVSFLLSCWYTRGELGLRMATLYSGLVVATAFSGLIAAGVFSNVDQVRGLADWRRLDIIIGSVNLLLALCAVVLLPEFPESDTGSQKWLFTEEELRVAIQRIAIDRIPQESKRSVCWGFKRAVTVPNSSTPFAQ</sequence>
<keyword evidence="4 7" id="KW-1133">Transmembrane helix</keyword>
<feature type="transmembrane region" description="Helical" evidence="7">
    <location>
        <begin position="205"/>
        <end position="224"/>
    </location>
</feature>
<evidence type="ECO:0000256" key="4">
    <source>
        <dbReference type="ARBA" id="ARBA00022989"/>
    </source>
</evidence>